<dbReference type="Proteomes" id="UP000254208">
    <property type="component" value="Unassembled WGS sequence"/>
</dbReference>
<dbReference type="GeneID" id="93673598"/>
<dbReference type="AlphaFoldDB" id="A0A379FT12"/>
<feature type="domain" description="Polymerase nucleotidyl transferase" evidence="1">
    <location>
        <begin position="33"/>
        <end position="83"/>
    </location>
</feature>
<dbReference type="SUPFAM" id="SSF81301">
    <property type="entry name" value="Nucleotidyltransferase"/>
    <property type="match status" value="1"/>
</dbReference>
<dbReference type="EMBL" id="UGTZ01000001">
    <property type="protein sequence ID" value="SUC31816.1"/>
    <property type="molecule type" value="Genomic_DNA"/>
</dbReference>
<dbReference type="InterPro" id="IPR043519">
    <property type="entry name" value="NT_sf"/>
</dbReference>
<accession>A0A379FT12</accession>
<reference evidence="2 3" key="1">
    <citation type="submission" date="2018-06" db="EMBL/GenBank/DDBJ databases">
        <authorList>
            <consortium name="Pathogen Informatics"/>
            <person name="Doyle S."/>
        </authorList>
    </citation>
    <scope>NUCLEOTIDE SEQUENCE [LARGE SCALE GENOMIC DNA]</scope>
    <source>
        <strain evidence="2 3">NCTC11801</strain>
    </source>
</reference>
<dbReference type="RefSeq" id="WP_115167413.1">
    <property type="nucleotide sequence ID" value="NZ_ABEXOC020000007.1"/>
</dbReference>
<dbReference type="CDD" id="cd05403">
    <property type="entry name" value="NT_KNTase_like"/>
    <property type="match status" value="1"/>
</dbReference>
<gene>
    <name evidence="2" type="ORF">NCTC11801_02779</name>
</gene>
<organism evidence="2 3">
    <name type="scientific">Providencia rettgeri</name>
    <dbReference type="NCBI Taxonomy" id="587"/>
    <lineage>
        <taxon>Bacteria</taxon>
        <taxon>Pseudomonadati</taxon>
        <taxon>Pseudomonadota</taxon>
        <taxon>Gammaproteobacteria</taxon>
        <taxon>Enterobacterales</taxon>
        <taxon>Morganellaceae</taxon>
        <taxon>Providencia</taxon>
    </lineage>
</organism>
<evidence type="ECO:0000313" key="3">
    <source>
        <dbReference type="Proteomes" id="UP000254208"/>
    </source>
</evidence>
<protein>
    <submittedName>
        <fullName evidence="2">Predicted nucleotidyltransferases</fullName>
    </submittedName>
</protein>
<evidence type="ECO:0000259" key="1">
    <source>
        <dbReference type="Pfam" id="PF01909"/>
    </source>
</evidence>
<sequence>MKLKDYAYIPVLEERPFQSEFQLVITESIYWLSHILKEKLHSLYVYGSVAKGCAKPQQSDLDLCIILRDDLTQSETTRLNEIQLQLTISHIEISKIDFDIGILTDVMSEANLYSWGYWIKHHCRCIYGYDLATYFSQFIPSREIAEAVNGDFVNVLNDYIDQINHCNDDAELKLLYRAASRKLIRSTNILRWKNDNDWPETLSEYTQKLVQRYPERQFEINYFLYQGTVPFADEQFVGKLIQFINWLDCERSNSINK</sequence>
<dbReference type="GO" id="GO:0016779">
    <property type="term" value="F:nucleotidyltransferase activity"/>
    <property type="evidence" value="ECO:0007669"/>
    <property type="project" value="InterPro"/>
</dbReference>
<name>A0A379FT12_PRORE</name>
<dbReference type="Pfam" id="PF01909">
    <property type="entry name" value="NTP_transf_2"/>
    <property type="match status" value="1"/>
</dbReference>
<keyword evidence="2" id="KW-0808">Transferase</keyword>
<dbReference type="InterPro" id="IPR002934">
    <property type="entry name" value="Polymerase_NTP_transf_dom"/>
</dbReference>
<evidence type="ECO:0000313" key="2">
    <source>
        <dbReference type="EMBL" id="SUC31816.1"/>
    </source>
</evidence>
<proteinExistence type="predicted"/>
<dbReference type="Gene3D" id="3.30.460.10">
    <property type="entry name" value="Beta Polymerase, domain 2"/>
    <property type="match status" value="1"/>
</dbReference>